<evidence type="ECO:0000256" key="2">
    <source>
        <dbReference type="SAM" id="Phobius"/>
    </source>
</evidence>
<proteinExistence type="predicted"/>
<comment type="caution">
    <text evidence="3">The sequence shown here is derived from an EMBL/GenBank/DDBJ whole genome shotgun (WGS) entry which is preliminary data.</text>
</comment>
<feature type="transmembrane region" description="Helical" evidence="2">
    <location>
        <begin position="548"/>
        <end position="573"/>
    </location>
</feature>
<dbReference type="Pfam" id="PF11204">
    <property type="entry name" value="DUF2985"/>
    <property type="match status" value="1"/>
</dbReference>
<dbReference type="AlphaFoldDB" id="A0A5N6KLV4"/>
<feature type="transmembrane region" description="Helical" evidence="2">
    <location>
        <begin position="432"/>
        <end position="453"/>
    </location>
</feature>
<feature type="transmembrane region" description="Helical" evidence="2">
    <location>
        <begin position="398"/>
        <end position="426"/>
    </location>
</feature>
<protein>
    <recommendedName>
        <fullName evidence="5">Integral membrane protein</fullName>
    </recommendedName>
</protein>
<dbReference type="PANTHER" id="PTHR35872">
    <property type="entry name" value="INTEGRAL MEMBRANE PROTEIN (AFU_ORTHOLOGUE AFUA_5G07110)"/>
    <property type="match status" value="1"/>
</dbReference>
<feature type="compositionally biased region" description="Low complexity" evidence="1">
    <location>
        <begin position="680"/>
        <end position="691"/>
    </location>
</feature>
<dbReference type="PANTHER" id="PTHR35872:SF2">
    <property type="entry name" value="INTEGRAL MEMBRANE PROTEIN (AFU_ORTHOLOGUE AFUA_5G07110)"/>
    <property type="match status" value="1"/>
</dbReference>
<feature type="compositionally biased region" description="Polar residues" evidence="1">
    <location>
        <begin position="161"/>
        <end position="170"/>
    </location>
</feature>
<name>A0A5N6KLV4_MONLA</name>
<feature type="compositionally biased region" description="Basic and acidic residues" evidence="1">
    <location>
        <begin position="630"/>
        <end position="643"/>
    </location>
</feature>
<keyword evidence="2" id="KW-0812">Transmembrane</keyword>
<feature type="region of interest" description="Disordered" evidence="1">
    <location>
        <begin position="630"/>
        <end position="692"/>
    </location>
</feature>
<keyword evidence="2" id="KW-1133">Transmembrane helix</keyword>
<evidence type="ECO:0000256" key="1">
    <source>
        <dbReference type="SAM" id="MobiDB-lite"/>
    </source>
</evidence>
<dbReference type="Proteomes" id="UP000326757">
    <property type="component" value="Unassembled WGS sequence"/>
</dbReference>
<gene>
    <name evidence="3" type="ORF">EYC80_004131</name>
</gene>
<dbReference type="InterPro" id="IPR021369">
    <property type="entry name" value="DUF2985"/>
</dbReference>
<feature type="transmembrane region" description="Helical" evidence="2">
    <location>
        <begin position="579"/>
        <end position="601"/>
    </location>
</feature>
<organism evidence="3 4">
    <name type="scientific">Monilinia laxa</name>
    <name type="common">Brown rot fungus</name>
    <name type="synonym">Sclerotinia laxa</name>
    <dbReference type="NCBI Taxonomy" id="61186"/>
    <lineage>
        <taxon>Eukaryota</taxon>
        <taxon>Fungi</taxon>
        <taxon>Dikarya</taxon>
        <taxon>Ascomycota</taxon>
        <taxon>Pezizomycotina</taxon>
        <taxon>Leotiomycetes</taxon>
        <taxon>Helotiales</taxon>
        <taxon>Sclerotiniaceae</taxon>
        <taxon>Monilinia</taxon>
    </lineage>
</organism>
<reference evidence="3 4" key="1">
    <citation type="submission" date="2019-06" db="EMBL/GenBank/DDBJ databases">
        <title>Genome Sequence of the Brown Rot Fungal Pathogen Monilinia laxa.</title>
        <authorList>
            <person name="De Miccolis Angelini R.M."/>
            <person name="Landi L."/>
            <person name="Abate D."/>
            <person name="Pollastro S."/>
            <person name="Romanazzi G."/>
            <person name="Faretra F."/>
        </authorList>
    </citation>
    <scope>NUCLEOTIDE SEQUENCE [LARGE SCALE GENOMIC DNA]</scope>
    <source>
        <strain evidence="3 4">Mlax316</strain>
    </source>
</reference>
<feature type="compositionally biased region" description="Low complexity" evidence="1">
    <location>
        <begin position="17"/>
        <end position="48"/>
    </location>
</feature>
<dbReference type="EMBL" id="VIGI01000001">
    <property type="protein sequence ID" value="KAB8304783.1"/>
    <property type="molecule type" value="Genomic_DNA"/>
</dbReference>
<keyword evidence="4" id="KW-1185">Reference proteome</keyword>
<feature type="compositionally biased region" description="Basic and acidic residues" evidence="1">
    <location>
        <begin position="664"/>
        <end position="678"/>
    </location>
</feature>
<evidence type="ECO:0000313" key="4">
    <source>
        <dbReference type="Proteomes" id="UP000326757"/>
    </source>
</evidence>
<accession>A0A5N6KLV4</accession>
<evidence type="ECO:0000313" key="3">
    <source>
        <dbReference type="EMBL" id="KAB8304783.1"/>
    </source>
</evidence>
<keyword evidence="2" id="KW-0472">Membrane</keyword>
<feature type="compositionally biased region" description="Polar residues" evidence="1">
    <location>
        <begin position="51"/>
        <end position="80"/>
    </location>
</feature>
<feature type="region of interest" description="Disordered" evidence="1">
    <location>
        <begin position="1"/>
        <end position="92"/>
    </location>
</feature>
<feature type="region of interest" description="Disordered" evidence="1">
    <location>
        <begin position="128"/>
        <end position="175"/>
    </location>
</feature>
<sequence>MQSRWQSANGEDPKFLTTTTAGTKLPTISTSGTTGNSSRGNTTTRRGSVGIDSSTARTSANSLAPQSTLNTQATSESRQPQRPPPAIWRPSIRIRRLSSSGNLPGGNSQINQPYDSTSRRAWQINNNSTPHIANQLPPADNTTDTSNRRRSSSEPQRPAWLTSQSVTTSGPPRVRAGSYIPDIIEEATPTKQEGPIFAPIQPGGNNSANEAPILLQHSHSYNGAVPNVQGEYDTELVDFLDLVDPEISTLTSLTNIQNSLFIPSLGNLFNRNPTYNLSRNEVPRRPTYNIPRRQTNQTGLPIIEEPEPHNESKQTLTLPERPRIERGDTGAFTLTESRSHPDDEVPHYAVVPEGINLDGWSSADKKELNDHVRHLLHSRREGFKRAMKGFGQYVRKPLGFFVTLYAILITLFGLAWVLFLIGWVNLGSKRLYVINVIDNVLVALFAIMGDGLAPFRAIDTYHMIYIAHYHHLTWRLRKEKALPKLEDHNDLPAVLPEDIEDQIVEDEVSVLNPSQQKKLQHHQKKFNRSHTFYKPHETTTHHAFPLRLLVAIVVLLDCHSLLQIALGTCTWAINYKTRPFALTTVILCCSITVNVTAGVLISVGDHRTRKKDVLEKMFKQDLTREAIHRMEKKREKEKERNGELDAEDQAEADFKGGNGGTDGVETKKTNLETEEGNRQSETSTTTEASSSKDLVRIIEMGSVAPIATCTSPPQDQWRTHLHSALPPTCTALKIPPHCHQRDPHSLASLTYPLRLHVTPFVRIRMSASKSFSSPTAGCALYF</sequence>
<dbReference type="OrthoDB" id="3365211at2759"/>
<evidence type="ECO:0008006" key="5">
    <source>
        <dbReference type="Google" id="ProtNLM"/>
    </source>
</evidence>